<dbReference type="InterPro" id="IPR001478">
    <property type="entry name" value="PDZ"/>
</dbReference>
<feature type="domain" description="PDZ" evidence="9">
    <location>
        <begin position="265"/>
        <end position="336"/>
    </location>
</feature>
<dbReference type="CDD" id="cd06782">
    <property type="entry name" value="cpPDZ_CPP-like"/>
    <property type="match status" value="1"/>
</dbReference>
<dbReference type="InterPro" id="IPR005151">
    <property type="entry name" value="Tail-specific_protease"/>
</dbReference>
<keyword evidence="2 5" id="KW-0645">Protease</keyword>
<evidence type="ECO:0000256" key="3">
    <source>
        <dbReference type="ARBA" id="ARBA00022801"/>
    </source>
</evidence>
<name>A0ABS7T8G7_9GAMM</name>
<dbReference type="Pfam" id="PF00595">
    <property type="entry name" value="PDZ"/>
    <property type="match status" value="1"/>
</dbReference>
<proteinExistence type="inferred from homology"/>
<dbReference type="InterPro" id="IPR020992">
    <property type="entry name" value="Tail_Prtase_C"/>
</dbReference>
<keyword evidence="6" id="KW-0175">Coiled coil</keyword>
<dbReference type="GO" id="GO:0004252">
    <property type="term" value="F:serine-type endopeptidase activity"/>
    <property type="evidence" value="ECO:0007669"/>
    <property type="project" value="UniProtKB-EC"/>
</dbReference>
<evidence type="ECO:0000256" key="2">
    <source>
        <dbReference type="ARBA" id="ARBA00022670"/>
    </source>
</evidence>
<protein>
    <submittedName>
        <fullName evidence="10">Carboxy terminal-processing peptidase</fullName>
        <ecNumber evidence="10">3.4.21.102</ecNumber>
    </submittedName>
</protein>
<dbReference type="PANTHER" id="PTHR32060">
    <property type="entry name" value="TAIL-SPECIFIC PROTEASE"/>
    <property type="match status" value="1"/>
</dbReference>
<feature type="signal peptide" evidence="8">
    <location>
        <begin position="1"/>
        <end position="20"/>
    </location>
</feature>
<sequence length="754" mass="82674">MNAKSTLLAFLLTAPLALLARDNGLAQVSPADASPDTDRSEATASRTPARDPGALQLPGGPTEDQTIAAKYVTGVLSDSRYAYRPMPLDDALSADMYKRYLETLDGGKQFFTAADIARFDRYETRLDDALQNGELEPAYAMFAIYRQRVDERVAFARELLKRDVFTFNGDDVFEYDREDAPWAADAAELDALWTQSVRNDWLRLKLAGKEEADIRTTLDKRYENLSESVAELKGEDVFQTFLNSYANAIDPHTDYLTPRSADNFNLSMSLSLEGIGAVLQKQDDVVAIREIVPGGPAGSSGKVKPGDRVVAVGQGGSGPMEDVIGWRIDDVVAKIRGKKGTQVRLDVIPAEMGLDTPPSRVVLVRDKVRLEDQAAKSKVLDIPGTNGAADQRIGVIELPGFYQDFEGRRSNNGEYASATRDVARLLKEFDGQDVDGVVLDLRNNGGGSLTEAIELTGLFIDRGPVVQVRESSGRVSVEGDSDAGIAWEGPLAVLINRGSASASEIFAGAIQDYGRGLVIGETTFGKGTVQNLLDLDRWPANEEARFGQLKLTIAQFFRVSGGSTQNKGVVPDIQFPASVDATEYGESTYDNALPWTKIAAVPHTRYGNFQPLIPQLEARHEARVAKDREFQWWNEDVAQFREESAKTSISLNEAERRAERDRNEAKRQERQAIRKELGLALDPLAEDAADDGLAASERDIVRDAQREKLAEDRPDPLLRESAAILADAIQLLNDDGQLSAQVLKQVDTPGHWAD</sequence>
<evidence type="ECO:0000256" key="5">
    <source>
        <dbReference type="RuleBase" id="RU004404"/>
    </source>
</evidence>
<evidence type="ECO:0000259" key="9">
    <source>
        <dbReference type="PROSITE" id="PS50106"/>
    </source>
</evidence>
<dbReference type="InterPro" id="IPR004447">
    <property type="entry name" value="Peptidase_S41A"/>
</dbReference>
<dbReference type="InterPro" id="IPR029045">
    <property type="entry name" value="ClpP/crotonase-like_dom_sf"/>
</dbReference>
<dbReference type="EC" id="3.4.21.102" evidence="10"/>
<keyword evidence="8" id="KW-0732">Signal</keyword>
<organism evidence="10 11">
    <name type="scientific">Novilysobacter selenitireducens</name>
    <dbReference type="NCBI Taxonomy" id="2872639"/>
    <lineage>
        <taxon>Bacteria</taxon>
        <taxon>Pseudomonadati</taxon>
        <taxon>Pseudomonadota</taxon>
        <taxon>Gammaproteobacteria</taxon>
        <taxon>Lysobacterales</taxon>
        <taxon>Lysobacteraceae</taxon>
        <taxon>Novilysobacter</taxon>
    </lineage>
</organism>
<dbReference type="SMART" id="SM00245">
    <property type="entry name" value="TSPc"/>
    <property type="match status" value="1"/>
</dbReference>
<dbReference type="RefSeq" id="WP_319936672.1">
    <property type="nucleotide sequence ID" value="NZ_JAINZW010000005.1"/>
</dbReference>
<keyword evidence="4 5" id="KW-0720">Serine protease</keyword>
<dbReference type="SUPFAM" id="SSF52096">
    <property type="entry name" value="ClpP/crotonase"/>
    <property type="match status" value="1"/>
</dbReference>
<dbReference type="PROSITE" id="PS50106">
    <property type="entry name" value="PDZ"/>
    <property type="match status" value="1"/>
</dbReference>
<dbReference type="CDD" id="cd07560">
    <property type="entry name" value="Peptidase_S41_CPP"/>
    <property type="match status" value="1"/>
</dbReference>
<comment type="similarity">
    <text evidence="1 5">Belongs to the peptidase S41A family.</text>
</comment>
<feature type="region of interest" description="Disordered" evidence="7">
    <location>
        <begin position="27"/>
        <end position="62"/>
    </location>
</feature>
<dbReference type="Proteomes" id="UP001430954">
    <property type="component" value="Unassembled WGS sequence"/>
</dbReference>
<dbReference type="PANTHER" id="PTHR32060:SF22">
    <property type="entry name" value="CARBOXYL-TERMINAL-PROCESSING PEPTIDASE 3, CHLOROPLASTIC"/>
    <property type="match status" value="1"/>
</dbReference>
<dbReference type="Gene3D" id="2.30.42.10">
    <property type="match status" value="1"/>
</dbReference>
<comment type="caution">
    <text evidence="10">The sequence shown here is derived from an EMBL/GenBank/DDBJ whole genome shotgun (WGS) entry which is preliminary data.</text>
</comment>
<accession>A0ABS7T8G7</accession>
<dbReference type="Pfam" id="PF03572">
    <property type="entry name" value="Peptidase_S41"/>
    <property type="match status" value="1"/>
</dbReference>
<dbReference type="SUPFAM" id="SSF50156">
    <property type="entry name" value="PDZ domain-like"/>
    <property type="match status" value="1"/>
</dbReference>
<keyword evidence="3 5" id="KW-0378">Hydrolase</keyword>
<gene>
    <name evidence="10" type="ORF">K6753_11310</name>
</gene>
<evidence type="ECO:0000256" key="4">
    <source>
        <dbReference type="ARBA" id="ARBA00022825"/>
    </source>
</evidence>
<dbReference type="SMART" id="SM00228">
    <property type="entry name" value="PDZ"/>
    <property type="match status" value="1"/>
</dbReference>
<reference evidence="10 11" key="1">
    <citation type="submission" date="2021-09" db="EMBL/GenBank/DDBJ databases">
        <title>Lysobacter sp. 13A isolated from the river sediment.</title>
        <authorList>
            <person name="Liu H."/>
            <person name="Li S."/>
            <person name="Mao S."/>
        </authorList>
    </citation>
    <scope>NUCLEOTIDE SEQUENCE [LARGE SCALE GENOMIC DNA]</scope>
    <source>
        <strain evidence="10 11">13A</strain>
    </source>
</reference>
<dbReference type="Gene3D" id="3.90.226.10">
    <property type="entry name" value="2-enoyl-CoA Hydratase, Chain A, domain 1"/>
    <property type="match status" value="1"/>
</dbReference>
<dbReference type="NCBIfam" id="TIGR00225">
    <property type="entry name" value="prc"/>
    <property type="match status" value="1"/>
</dbReference>
<dbReference type="Pfam" id="PF11818">
    <property type="entry name" value="DUF3340"/>
    <property type="match status" value="1"/>
</dbReference>
<feature type="chain" id="PRO_5046153569" evidence="8">
    <location>
        <begin position="21"/>
        <end position="754"/>
    </location>
</feature>
<feature type="coiled-coil region" evidence="6">
    <location>
        <begin position="637"/>
        <end position="676"/>
    </location>
</feature>
<evidence type="ECO:0000256" key="1">
    <source>
        <dbReference type="ARBA" id="ARBA00009179"/>
    </source>
</evidence>
<dbReference type="EMBL" id="JAINZW010000005">
    <property type="protein sequence ID" value="MBZ4040118.1"/>
    <property type="molecule type" value="Genomic_DNA"/>
</dbReference>
<evidence type="ECO:0000256" key="7">
    <source>
        <dbReference type="SAM" id="MobiDB-lite"/>
    </source>
</evidence>
<dbReference type="InterPro" id="IPR036034">
    <property type="entry name" value="PDZ_sf"/>
</dbReference>
<dbReference type="InterPro" id="IPR040573">
    <property type="entry name" value="TSP_N"/>
</dbReference>
<evidence type="ECO:0000313" key="10">
    <source>
        <dbReference type="EMBL" id="MBZ4040118.1"/>
    </source>
</evidence>
<evidence type="ECO:0000256" key="6">
    <source>
        <dbReference type="SAM" id="Coils"/>
    </source>
</evidence>
<evidence type="ECO:0000256" key="8">
    <source>
        <dbReference type="SAM" id="SignalP"/>
    </source>
</evidence>
<dbReference type="Pfam" id="PF17804">
    <property type="entry name" value="TSP_NTD"/>
    <property type="match status" value="1"/>
</dbReference>
<keyword evidence="11" id="KW-1185">Reference proteome</keyword>
<evidence type="ECO:0000313" key="11">
    <source>
        <dbReference type="Proteomes" id="UP001430954"/>
    </source>
</evidence>